<evidence type="ECO:0000256" key="1">
    <source>
        <dbReference type="ARBA" id="ARBA00000900"/>
    </source>
</evidence>
<dbReference type="Pfam" id="PF14496">
    <property type="entry name" value="NEL"/>
    <property type="match status" value="1"/>
</dbReference>
<keyword evidence="6" id="KW-0832">Ubl conjugation</keyword>
<keyword evidence="6" id="KW-0833">Ubl conjugation pathway</keyword>
<gene>
    <name evidence="9" type="ORF">HU739_003020</name>
</gene>
<feature type="active site" description="Glycyl thioester intermediate" evidence="6">
    <location>
        <position position="2219"/>
    </location>
</feature>
<dbReference type="InterPro" id="IPR046673">
    <property type="entry name" value="ToxA_N"/>
</dbReference>
<dbReference type="EC" id="2.3.2.27" evidence="2"/>
<dbReference type="KEGG" id="phv:HU739_003020"/>
<dbReference type="Pfam" id="PF20178">
    <property type="entry name" value="ToxA_N"/>
    <property type="match status" value="1"/>
</dbReference>
<reference evidence="9 10" key="2">
    <citation type="journal article" date="2021" name="Microorganisms">
        <title>The Ever-Expanding Pseudomonas Genus: Description of 43 New Species and Partition of the Pseudomonas putida Group.</title>
        <authorList>
            <person name="Girard L."/>
            <person name="Lood C."/>
            <person name="Hofte M."/>
            <person name="Vandamme P."/>
            <person name="Rokni-Zadeh H."/>
            <person name="van Noort V."/>
            <person name="Lavigne R."/>
            <person name="De Mot R."/>
        </authorList>
    </citation>
    <scope>NUCLEOTIDE SEQUENCE [LARGE SCALE GENOMIC DNA]</scope>
    <source>
        <strain evidence="9 10">SWRI65</strain>
    </source>
</reference>
<dbReference type="InterPro" id="IPR001611">
    <property type="entry name" value="Leu-rich_rpt"/>
</dbReference>
<dbReference type="RefSeq" id="WP_186546437.1">
    <property type="nucleotide sequence ID" value="NZ_CP077091.1"/>
</dbReference>
<dbReference type="Gene3D" id="1.20.58.360">
    <property type="entry name" value="Shigella T3SS effector IpaH defines"/>
    <property type="match status" value="1"/>
</dbReference>
<feature type="compositionally biased region" description="Pro residues" evidence="7">
    <location>
        <begin position="1"/>
        <end position="16"/>
    </location>
</feature>
<evidence type="ECO:0000313" key="9">
    <source>
        <dbReference type="EMBL" id="QXI17986.1"/>
    </source>
</evidence>
<dbReference type="GO" id="GO:0005576">
    <property type="term" value="C:extracellular region"/>
    <property type="evidence" value="ECO:0007669"/>
    <property type="project" value="UniProtKB-UniRule"/>
</dbReference>
<keyword evidence="6" id="KW-0964">Secreted</keyword>
<feature type="compositionally biased region" description="Pro residues" evidence="7">
    <location>
        <begin position="2422"/>
        <end position="2433"/>
    </location>
</feature>
<dbReference type="PANTHER" id="PTHR48051:SF1">
    <property type="entry name" value="RAS SUPPRESSOR PROTEIN 1"/>
    <property type="match status" value="1"/>
</dbReference>
<dbReference type="InterPro" id="IPR032675">
    <property type="entry name" value="LRR_dom_sf"/>
</dbReference>
<accession>A0A9E6P1V9</accession>
<dbReference type="SUPFAM" id="SSF52058">
    <property type="entry name" value="L domain-like"/>
    <property type="match status" value="1"/>
</dbReference>
<comment type="PTM">
    <text evidence="6">Ubiquitinated in the presence of host E1 ubiquitin-activating enzyme, E2 ubiquitin-conjugating enzyme and ubiquitin.</text>
</comment>
<dbReference type="SMART" id="SM00369">
    <property type="entry name" value="LRR_TYP"/>
    <property type="match status" value="7"/>
</dbReference>
<reference evidence="9 10" key="1">
    <citation type="journal article" date="2020" name="Microorganisms">
        <title>Reliable Identification of Environmental Pseudomonas Isolates Using the rpoD Gene.</title>
        <authorList>
            <consortium name="The Broad Institute Genome Sequencing Platform"/>
            <person name="Girard L."/>
            <person name="Lood C."/>
            <person name="Rokni-Zadeh H."/>
            <person name="van Noort V."/>
            <person name="Lavigne R."/>
            <person name="De Mot R."/>
        </authorList>
    </citation>
    <scope>NUCLEOTIDE SEQUENCE [LARGE SCALE GENOMIC DNA]</scope>
    <source>
        <strain evidence="9 10">SWRI65</strain>
    </source>
</reference>
<evidence type="ECO:0000256" key="2">
    <source>
        <dbReference type="ARBA" id="ARBA00012483"/>
    </source>
</evidence>
<evidence type="ECO:0000256" key="6">
    <source>
        <dbReference type="PROSITE-ProRule" id="PRU01398"/>
    </source>
</evidence>
<feature type="compositionally biased region" description="Acidic residues" evidence="7">
    <location>
        <begin position="2088"/>
        <end position="2104"/>
    </location>
</feature>
<protein>
    <recommendedName>
        <fullName evidence="2">RING-type E3 ubiquitin transferase</fullName>
        <ecNumber evidence="2">2.3.2.27</ecNumber>
    </recommendedName>
</protein>
<dbReference type="EMBL" id="CP077091">
    <property type="protein sequence ID" value="QXI17986.1"/>
    <property type="molecule type" value="Genomic_DNA"/>
</dbReference>
<dbReference type="GO" id="GO:0005737">
    <property type="term" value="C:cytoplasm"/>
    <property type="evidence" value="ECO:0007669"/>
    <property type="project" value="TreeGrafter"/>
</dbReference>
<dbReference type="InterPro" id="IPR003591">
    <property type="entry name" value="Leu-rich_rpt_typical-subtyp"/>
</dbReference>
<keyword evidence="5" id="KW-0843">Virulence</keyword>
<keyword evidence="3" id="KW-0433">Leucine-rich repeat</keyword>
<comment type="similarity">
    <text evidence="6">Belongs to the LRR-containing bacterial E3 ligase family.</text>
</comment>
<dbReference type="InterPro" id="IPR029487">
    <property type="entry name" value="NEL_dom"/>
</dbReference>
<evidence type="ECO:0000256" key="7">
    <source>
        <dbReference type="SAM" id="MobiDB-lite"/>
    </source>
</evidence>
<dbReference type="GO" id="GO:0061630">
    <property type="term" value="F:ubiquitin protein ligase activity"/>
    <property type="evidence" value="ECO:0007669"/>
    <property type="project" value="UniProtKB-EC"/>
</dbReference>
<sequence length="2433" mass="270457">MDAIPPNPPLTPPASPAQPASPVKPIATKSLHGAFLEKAIPEWLTQASTSRRQVLKDTHTELPAWYRSASTAQRQALHDSTRASMVAQNRLDKTMASFQDIETFARPLLLEALNDQFQLKVDVDKTLLCLKRPLEAGILAIELSSFEVLKLSMLDAALHNFEAYECEAGAYHTTSGFVATGTAPHEYEAVTLALTVSQFLTLCRSLDIGKQYQTYLQKFFHPTDAVAETALREQFIGCQKAAMRAAAELALLKKDIGPAHYTMILSVINGELNPRVGNKPVWFRDLSVMNKRMTGCVVFAVSDKYRYADEWIIYIPHDPEHPFKCYRGSEDQQEFKRLLTARTGEQAKSAEPTAYERFLSQFLAYDQRPYFFSQFTRKAADSPSDHWRTPWRTIIDLVSPGAVFTRIRELPPPPAAKLEPEPDPYIAPNAFLHRGRGLWASNQDLWEYLYKESRAKVLADARSHAVPSADVDVKAREAKLAHLLQIGLLGLNMVSMFVPVLGEVMMVVMAGQLLYETLEGAIEWGEGDRRAAKDHLLDVAENLAQIALMAGVGLAVRKFSAARPEPVLEKLEPVTLPNGQTRLWRPDLSAYESSVSLANSAGPNQMGQHLIDGKTYIRQGSKVYEQVFDESLGKWRIKHPSDSGAWQPVLDSNGRGAWRHNLERPLQWDRLTLLRRVGHATEAFSDSELIRLGEVSGVSDDALRKMHVDHAPPPPELSEAMRLFKADRETASVIEQLRGTTPVDALSLYALPLVTEMPRWPAKRALEVFDGPQLSGKSIRYGAERRVRGVGVKSPIQVSRADILHGELPARILAGLDEPEITRLLGAEGARVRAARADEFGKQIADFAQVRQPAIFASLYKGTEVMAPEVKRLQSACPGLSESAADEVLAQAHPDDLAQFSSTRRVPLRMLEKARWYTDQGRQVRAYAGLRSENIASADSRRLALQTLQNLPGWPNNLRLEVREGSRHGALLDSVGSETAVEKKYLIKQGPQFQAFDERGETLNSLPTAGDNFYASVMHALPDGARRSLGVPEVNQSAELQRRIIAYAGQHRGDAQALLKPQAKWLKPPARVNKSLIGYPASGRGPSLDPILNARVRDLYPDMSEQQANGFILEQWQAGKDSRAIAELLQVRRQEWVQLNAALDTWAGPAVAPWERSGTDHKLRTAQALKDCWRNAPIATQTAGADRLSIISYDPLPALDADFSHVRDLTVGGGGMTDANADAFLSRFPNLERLVLGERGSLLVSHMMYEQALTNLPSTVTRMTALRSLKFRTSAPAIANEFSRRLGALTALETLHFNYAGTGPLTSANLDLAPLTHLRKLTIDAPGLAQWPDSLQALPELQRLDLSQTSIASIPDALYIGRERLWAGLSLDWSRFSYETFRPAYEYVTRYMGSWGHLVDVDLMVRQYCAGELEFLTGESGHINPLPQSIMSAWDTPATRLKAVIALRAEHTGIFRQFYQPTTSGGLRTALPIPRWQAQPNARVVRALERSWRAAVRKRYSLEPAAQPANSMEWNAAINRDDPTVFELRDTAWVQGEPSISELPRLPAGTFSKVQTVRLDRLTVPVEQIRDFLQAFSGTQHLEITASGLTEVPIRAGDLAQLTRLDLSFNRIIATPAVQAQFNGLKGLEYLNARLNQLTALDVTAMPRLKALNLSSNGLMAWPAGAEGLAQLQSLDLRYNSIAALPESVLADDELLLKTSLSGNVFNPDGEAALTAARQRIETTKGLPEGALKRFELESVSLQMPANDPPSDTALSLLRHLLPLPRQTGAALGAESFVDRLLDLHPVIARDQALQWLAQLRNEGLTDVQIDARLTQWAQSAESLTRRLNGWIFTRIPVTGATVVSAQSRQLAALKIRECWQEGLIGDSQEAGRTLDLTGLYTGDLPSLSSAFARVRTLNLTGCGFSVESFNAFCSDFPEVTRLVLNGNVLRVLPDAIHNLAGLERLELSGNSFADARSVYASPGAERLRWLDLSHNQLDEFEAGGLRRLETLKLDHNGLNDWPDGVLELQHLRALDLTGNDIRQFPDRLLGGSHEGLVAGTDLSENPLTLNSLEQLRDYSAANADRDVMGYSRTQLDREIERSQETDSTSDSDSDSDFDSDSDGDQAGGARRADPHAGVEAGEIIENPQQEVGTAAMDIWLTHAPDDVRMVRQTLWRQLAREANHEAFFHLLSRLPDTLEFKRAGADLTQRVWQVMQAAAENTELRELLFIDAQTHHTCSDGRILLFSELETRAYEYTALRDIPRNRPEQRGRALVDLTRRLFRLDRVDKLAEAAAKNKDRAEVRLQYRIALARGWPDGLELPAQPEHMLYGTPIHGPRLDTARAAVLADEASGLFLEDLISRDYWIRYLEERYGETFDELERDATRRQGEIEDAHLDWNDNEEANSRYLEALTRLQIERAEARTQALMTLSRAELQAPATPASPQPGPSWRP</sequence>
<dbReference type="Pfam" id="PF13516">
    <property type="entry name" value="LRR_6"/>
    <property type="match status" value="1"/>
</dbReference>
<keyword evidence="10" id="KW-1185">Reference proteome</keyword>
<dbReference type="PROSITE" id="PS51450">
    <property type="entry name" value="LRR"/>
    <property type="match status" value="1"/>
</dbReference>
<comment type="catalytic activity">
    <reaction evidence="1">
        <text>S-ubiquitinyl-[E2 ubiquitin-conjugating enzyme]-L-cysteine + [acceptor protein]-L-lysine = [E2 ubiquitin-conjugating enzyme]-L-cysteine + N(6)-ubiquitinyl-[acceptor protein]-L-lysine.</text>
        <dbReference type="EC" id="2.3.2.27"/>
    </reaction>
</comment>
<feature type="compositionally biased region" description="Basic and acidic residues" evidence="7">
    <location>
        <begin position="2075"/>
        <end position="2085"/>
    </location>
</feature>
<proteinExistence type="inferred from homology"/>
<dbReference type="Gene3D" id="3.80.10.10">
    <property type="entry name" value="Ribonuclease Inhibitor"/>
    <property type="match status" value="3"/>
</dbReference>
<feature type="region of interest" description="Disordered" evidence="7">
    <location>
        <begin position="2413"/>
        <end position="2433"/>
    </location>
</feature>
<feature type="domain" description="NEL" evidence="8">
    <location>
        <begin position="2132"/>
        <end position="2433"/>
    </location>
</feature>
<keyword evidence="6" id="KW-1035">Host cytoplasm</keyword>
<evidence type="ECO:0000256" key="3">
    <source>
        <dbReference type="ARBA" id="ARBA00022614"/>
    </source>
</evidence>
<dbReference type="PROSITE" id="PS52053">
    <property type="entry name" value="NEL"/>
    <property type="match status" value="1"/>
</dbReference>
<name>A0A9E6P1V9_9PSED</name>
<evidence type="ECO:0000256" key="4">
    <source>
        <dbReference type="ARBA" id="ARBA00022737"/>
    </source>
</evidence>
<keyword evidence="4" id="KW-0677">Repeat</keyword>
<organism evidence="9 10">
    <name type="scientific">Pseudomonas hamedanensis</name>
    <dbReference type="NCBI Taxonomy" id="2745504"/>
    <lineage>
        <taxon>Bacteria</taxon>
        <taxon>Pseudomonadati</taxon>
        <taxon>Pseudomonadota</taxon>
        <taxon>Gammaproteobacteria</taxon>
        <taxon>Pseudomonadales</taxon>
        <taxon>Pseudomonadaceae</taxon>
        <taxon>Pseudomonas</taxon>
    </lineage>
</organism>
<dbReference type="Proteomes" id="UP000631521">
    <property type="component" value="Chromosome"/>
</dbReference>
<evidence type="ECO:0000256" key="5">
    <source>
        <dbReference type="ARBA" id="ARBA00023026"/>
    </source>
</evidence>
<dbReference type="InterPro" id="IPR050216">
    <property type="entry name" value="LRR_domain-containing"/>
</dbReference>
<keyword evidence="6" id="KW-0808">Transferase</keyword>
<dbReference type="PANTHER" id="PTHR48051">
    <property type="match status" value="1"/>
</dbReference>
<evidence type="ECO:0000259" key="8">
    <source>
        <dbReference type="PROSITE" id="PS52053"/>
    </source>
</evidence>
<dbReference type="GO" id="GO:0016567">
    <property type="term" value="P:protein ubiquitination"/>
    <property type="evidence" value="ECO:0007669"/>
    <property type="project" value="InterPro"/>
</dbReference>
<feature type="region of interest" description="Disordered" evidence="7">
    <location>
        <begin position="1"/>
        <end position="24"/>
    </location>
</feature>
<evidence type="ECO:0000313" key="10">
    <source>
        <dbReference type="Proteomes" id="UP000631521"/>
    </source>
</evidence>
<feature type="region of interest" description="Disordered" evidence="7">
    <location>
        <begin position="2068"/>
        <end position="2116"/>
    </location>
</feature>